<dbReference type="GO" id="GO:0005739">
    <property type="term" value="C:mitochondrion"/>
    <property type="evidence" value="ECO:0007669"/>
    <property type="project" value="TreeGrafter"/>
</dbReference>
<keyword evidence="3" id="KW-0032">Aminotransferase</keyword>
<evidence type="ECO:0000256" key="3">
    <source>
        <dbReference type="ARBA" id="ARBA00022576"/>
    </source>
</evidence>
<feature type="domain" description="GCVT N-terminal" evidence="9">
    <location>
        <begin position="84"/>
        <end position="372"/>
    </location>
</feature>
<keyword evidence="4 11" id="KW-0808">Transferase</keyword>
<dbReference type="InterPro" id="IPR029043">
    <property type="entry name" value="GcvT/YgfZ_C"/>
</dbReference>
<gene>
    <name evidence="11" type="primary">GCV1</name>
    <name evidence="11" type="ORF">LTR05_007403</name>
</gene>
<dbReference type="FunFam" id="2.40.30.110:FF:000002">
    <property type="entry name" value="Aminomethyltransferase"/>
    <property type="match status" value="1"/>
</dbReference>
<evidence type="ECO:0000259" key="10">
    <source>
        <dbReference type="Pfam" id="PF08669"/>
    </source>
</evidence>
<feature type="region of interest" description="Disordered" evidence="8">
    <location>
        <begin position="481"/>
        <end position="504"/>
    </location>
</feature>
<feature type="compositionally biased region" description="Basic and acidic residues" evidence="8">
    <location>
        <begin position="486"/>
        <end position="504"/>
    </location>
</feature>
<dbReference type="Gene3D" id="3.30.1360.120">
    <property type="entry name" value="Probable tRNA modification gtpase trme, domain 1"/>
    <property type="match status" value="1"/>
</dbReference>
<dbReference type="AlphaFoldDB" id="A0AAN7SV12"/>
<dbReference type="PIRSF" id="PIRSF006487">
    <property type="entry name" value="GcvT"/>
    <property type="match status" value="1"/>
</dbReference>
<dbReference type="GO" id="GO:0005960">
    <property type="term" value="C:glycine cleavage complex"/>
    <property type="evidence" value="ECO:0007669"/>
    <property type="project" value="InterPro"/>
</dbReference>
<dbReference type="Pfam" id="PF01571">
    <property type="entry name" value="GCV_T"/>
    <property type="match status" value="1"/>
</dbReference>
<protein>
    <recommendedName>
        <fullName evidence="2">aminomethyltransferase</fullName>
        <ecNumber evidence="2">2.1.2.10</ecNumber>
    </recommendedName>
    <alternativeName>
        <fullName evidence="5">Glycine cleavage system T protein</fullName>
    </alternativeName>
</protein>
<dbReference type="GO" id="GO:0008483">
    <property type="term" value="F:transaminase activity"/>
    <property type="evidence" value="ECO:0007669"/>
    <property type="project" value="UniProtKB-KW"/>
</dbReference>
<dbReference type="Gene3D" id="4.10.1250.10">
    <property type="entry name" value="Aminomethyltransferase fragment"/>
    <property type="match status" value="1"/>
</dbReference>
<dbReference type="PANTHER" id="PTHR43757:SF2">
    <property type="entry name" value="AMINOMETHYLTRANSFERASE, MITOCHONDRIAL"/>
    <property type="match status" value="1"/>
</dbReference>
<reference evidence="11 12" key="1">
    <citation type="submission" date="2023-08" db="EMBL/GenBank/DDBJ databases">
        <title>Black Yeasts Isolated from many extreme environments.</title>
        <authorList>
            <person name="Coleine C."/>
            <person name="Stajich J.E."/>
            <person name="Selbmann L."/>
        </authorList>
    </citation>
    <scope>NUCLEOTIDE SEQUENCE [LARGE SCALE GENOMIC DNA]</scope>
    <source>
        <strain evidence="11 12">CCFEE 5910</strain>
    </source>
</reference>
<dbReference type="NCBIfam" id="TIGR00528">
    <property type="entry name" value="gcvT"/>
    <property type="match status" value="1"/>
</dbReference>
<dbReference type="InterPro" id="IPR006223">
    <property type="entry name" value="GcvT"/>
</dbReference>
<evidence type="ECO:0000256" key="8">
    <source>
        <dbReference type="SAM" id="MobiDB-lite"/>
    </source>
</evidence>
<evidence type="ECO:0000256" key="7">
    <source>
        <dbReference type="PIRSR" id="PIRSR006487-1"/>
    </source>
</evidence>
<dbReference type="InterPro" id="IPR028896">
    <property type="entry name" value="GcvT/YgfZ/DmdA"/>
</dbReference>
<dbReference type="EMBL" id="JAVRRJ010000008">
    <property type="protein sequence ID" value="KAK5082259.1"/>
    <property type="molecule type" value="Genomic_DNA"/>
</dbReference>
<dbReference type="EC" id="2.1.2.10" evidence="2"/>
<evidence type="ECO:0000313" key="12">
    <source>
        <dbReference type="Proteomes" id="UP001309876"/>
    </source>
</evidence>
<evidence type="ECO:0000259" key="9">
    <source>
        <dbReference type="Pfam" id="PF01571"/>
    </source>
</evidence>
<evidence type="ECO:0000256" key="6">
    <source>
        <dbReference type="ARBA" id="ARBA00047665"/>
    </source>
</evidence>
<dbReference type="Pfam" id="PF08669">
    <property type="entry name" value="GCV_T_C"/>
    <property type="match status" value="1"/>
</dbReference>
<dbReference type="GO" id="GO:0006546">
    <property type="term" value="P:glycine catabolic process"/>
    <property type="evidence" value="ECO:0007669"/>
    <property type="project" value="InterPro"/>
</dbReference>
<dbReference type="FunFam" id="3.30.70.1400:FF:000001">
    <property type="entry name" value="Aminomethyltransferase"/>
    <property type="match status" value="1"/>
</dbReference>
<name>A0AAN7SV12_9EURO</name>
<dbReference type="Gene3D" id="3.30.70.1400">
    <property type="entry name" value="Aminomethyltransferase beta-barrel domains"/>
    <property type="match status" value="1"/>
</dbReference>
<comment type="catalytic activity">
    <reaction evidence="6">
        <text>N(6)-[(R)-S(8)-aminomethyldihydrolipoyl]-L-lysyl-[protein] + (6S)-5,6,7,8-tetrahydrofolate = N(6)-[(R)-dihydrolipoyl]-L-lysyl-[protein] + (6R)-5,10-methylene-5,6,7,8-tetrahydrofolate + NH4(+)</text>
        <dbReference type="Rhea" id="RHEA:16945"/>
        <dbReference type="Rhea" id="RHEA-COMP:10475"/>
        <dbReference type="Rhea" id="RHEA-COMP:10492"/>
        <dbReference type="ChEBI" id="CHEBI:15636"/>
        <dbReference type="ChEBI" id="CHEBI:28938"/>
        <dbReference type="ChEBI" id="CHEBI:57453"/>
        <dbReference type="ChEBI" id="CHEBI:83100"/>
        <dbReference type="ChEBI" id="CHEBI:83143"/>
        <dbReference type="EC" id="2.1.2.10"/>
    </reaction>
</comment>
<dbReference type="InterPro" id="IPR027266">
    <property type="entry name" value="TrmE/GcvT-like"/>
</dbReference>
<comment type="similarity">
    <text evidence="1">Belongs to the GcvT family.</text>
</comment>
<evidence type="ECO:0000256" key="5">
    <source>
        <dbReference type="ARBA" id="ARBA00031395"/>
    </source>
</evidence>
<dbReference type="Gene3D" id="2.40.30.110">
    <property type="entry name" value="Aminomethyltransferase beta-barrel domains"/>
    <property type="match status" value="1"/>
</dbReference>
<proteinExistence type="inferred from homology"/>
<accession>A0AAN7SV12</accession>
<comment type="caution">
    <text evidence="11">The sequence shown here is derived from an EMBL/GenBank/DDBJ whole genome shotgun (WGS) entry which is preliminary data.</text>
</comment>
<organism evidence="11 12">
    <name type="scientific">Lithohypha guttulata</name>
    <dbReference type="NCBI Taxonomy" id="1690604"/>
    <lineage>
        <taxon>Eukaryota</taxon>
        <taxon>Fungi</taxon>
        <taxon>Dikarya</taxon>
        <taxon>Ascomycota</taxon>
        <taxon>Pezizomycotina</taxon>
        <taxon>Eurotiomycetes</taxon>
        <taxon>Chaetothyriomycetidae</taxon>
        <taxon>Chaetothyriales</taxon>
        <taxon>Trichomeriaceae</taxon>
        <taxon>Lithohypha</taxon>
    </lineage>
</organism>
<feature type="domain" description="Aminomethyltransferase C-terminal" evidence="10">
    <location>
        <begin position="401"/>
        <end position="480"/>
    </location>
</feature>
<feature type="binding site" evidence="7">
    <location>
        <position position="302"/>
    </location>
    <ligand>
        <name>substrate</name>
    </ligand>
</feature>
<dbReference type="Proteomes" id="UP001309876">
    <property type="component" value="Unassembled WGS sequence"/>
</dbReference>
<sequence length="504" mass="55688">MPPTRGIQNALKSTIRATRQQIRQPEGLKAPTRGVCTCSVIPTPSKTHQAEVRPFVHQQKLPTRVVPQKRCASTSTTELKHTPLYAVHKEAGAKTGPFAGYDMPLEYPDQSHPESHRWTRENASLFDVSHMVQHKLSGPLAEEFLMTITPSSINTLQKHHSSLSCLLEESGGIIDDTVITRLGRESFYFVTNAGCRETDLAFIKAQMKKFLEAKGISKSNKDENIKWHVLNCHSLVALQGPKAQEVLQKLIFNDTEEQTYSPDLSTLSFGESRWLQFTLPDGMNTPSLLISRTGYTGEDGFEISIPPENGDSTNLATAISKAMVDDGSVVRWAGLAARDSLRLEAGMCLYGHDISTETTPPMAALGWIVGKDRRSESAALVFNGQKTILQQLTSPKSMTERRVGFLVEKGPAAREGAQIVDPDKDNEVIGRITSGCPAPSMDGQNIAMGLIKNGYHKSGTKVGIKVRKSVRKAEVSRMPFIPSKFYRPDNKDKDQKEMKNNTEK</sequence>
<dbReference type="InterPro" id="IPR006222">
    <property type="entry name" value="GCVT_N"/>
</dbReference>
<evidence type="ECO:0000256" key="1">
    <source>
        <dbReference type="ARBA" id="ARBA00008609"/>
    </source>
</evidence>
<evidence type="ECO:0000256" key="2">
    <source>
        <dbReference type="ARBA" id="ARBA00012616"/>
    </source>
</evidence>
<dbReference type="SUPFAM" id="SSF103025">
    <property type="entry name" value="Folate-binding domain"/>
    <property type="match status" value="1"/>
</dbReference>
<dbReference type="SUPFAM" id="SSF101790">
    <property type="entry name" value="Aminomethyltransferase beta-barrel domain"/>
    <property type="match status" value="1"/>
</dbReference>
<dbReference type="GO" id="GO:0004047">
    <property type="term" value="F:aminomethyltransferase activity"/>
    <property type="evidence" value="ECO:0007669"/>
    <property type="project" value="UniProtKB-EC"/>
</dbReference>
<dbReference type="InterPro" id="IPR013977">
    <property type="entry name" value="GcvT_C"/>
</dbReference>
<evidence type="ECO:0000256" key="4">
    <source>
        <dbReference type="ARBA" id="ARBA00022679"/>
    </source>
</evidence>
<keyword evidence="12" id="KW-1185">Reference proteome</keyword>
<dbReference type="PANTHER" id="PTHR43757">
    <property type="entry name" value="AMINOMETHYLTRANSFERASE"/>
    <property type="match status" value="1"/>
</dbReference>
<evidence type="ECO:0000313" key="11">
    <source>
        <dbReference type="EMBL" id="KAK5082259.1"/>
    </source>
</evidence>